<name>A0ABP9QGC8_9RHOO</name>
<dbReference type="Proteomes" id="UP001500547">
    <property type="component" value="Unassembled WGS sequence"/>
</dbReference>
<proteinExistence type="predicted"/>
<organism evidence="2 3">
    <name type="scientific">Viridibacterium curvum</name>
    <dbReference type="NCBI Taxonomy" id="1101404"/>
    <lineage>
        <taxon>Bacteria</taxon>
        <taxon>Pseudomonadati</taxon>
        <taxon>Pseudomonadota</taxon>
        <taxon>Betaproteobacteria</taxon>
        <taxon>Rhodocyclales</taxon>
        <taxon>Rhodocyclaceae</taxon>
        <taxon>Viridibacterium</taxon>
    </lineage>
</organism>
<keyword evidence="3" id="KW-1185">Reference proteome</keyword>
<gene>
    <name evidence="2" type="ORF">GCM10025770_10660</name>
</gene>
<reference evidence="3" key="1">
    <citation type="journal article" date="2019" name="Int. J. Syst. Evol. Microbiol.">
        <title>The Global Catalogue of Microorganisms (GCM) 10K type strain sequencing project: providing services to taxonomists for standard genome sequencing and annotation.</title>
        <authorList>
            <consortium name="The Broad Institute Genomics Platform"/>
            <consortium name="The Broad Institute Genome Sequencing Center for Infectious Disease"/>
            <person name="Wu L."/>
            <person name="Ma J."/>
        </authorList>
    </citation>
    <scope>NUCLEOTIDE SEQUENCE [LARGE SCALE GENOMIC DNA]</scope>
    <source>
        <strain evidence="3">JCM 18715</strain>
    </source>
</reference>
<dbReference type="Gene3D" id="2.40.50.140">
    <property type="entry name" value="Nucleic acid-binding proteins"/>
    <property type="match status" value="1"/>
</dbReference>
<dbReference type="InterPro" id="IPR052165">
    <property type="entry name" value="Membrane_assoc_protease"/>
</dbReference>
<sequence>MIGKLSAVEISTWYWLALGVVLVLGEIFMPGGILVWIGVGAAVVGIVSVFVKLTLIVKLVIWMVVAGILLVLWFKLLRDNDSSREGRAEATLGYTGTLVRVVAPGMNSSVRFNRPILGEEVWDCESSVRIDANTKVKVVAAVGREGRRLRVMPA</sequence>
<evidence type="ECO:0008006" key="4">
    <source>
        <dbReference type="Google" id="ProtNLM"/>
    </source>
</evidence>
<dbReference type="InterPro" id="IPR012340">
    <property type="entry name" value="NA-bd_OB-fold"/>
</dbReference>
<dbReference type="PANTHER" id="PTHR33507:SF3">
    <property type="entry name" value="INNER MEMBRANE PROTEIN YBBJ"/>
    <property type="match status" value="1"/>
</dbReference>
<evidence type="ECO:0000313" key="2">
    <source>
        <dbReference type="EMBL" id="GAA5161442.1"/>
    </source>
</evidence>
<keyword evidence="1" id="KW-1133">Transmembrane helix</keyword>
<keyword evidence="1" id="KW-0472">Membrane</keyword>
<keyword evidence="1" id="KW-0812">Transmembrane</keyword>
<feature type="transmembrane region" description="Helical" evidence="1">
    <location>
        <begin position="12"/>
        <end position="28"/>
    </location>
</feature>
<evidence type="ECO:0000313" key="3">
    <source>
        <dbReference type="Proteomes" id="UP001500547"/>
    </source>
</evidence>
<dbReference type="RefSeq" id="WP_345531838.1">
    <property type="nucleotide sequence ID" value="NZ_BAABLD010000005.1"/>
</dbReference>
<comment type="caution">
    <text evidence="2">The sequence shown here is derived from an EMBL/GenBank/DDBJ whole genome shotgun (WGS) entry which is preliminary data.</text>
</comment>
<protein>
    <recommendedName>
        <fullName evidence="4">NfeD-like C-terminal domain-containing protein</fullName>
    </recommendedName>
</protein>
<dbReference type="EMBL" id="BAABLD010000005">
    <property type="protein sequence ID" value="GAA5161442.1"/>
    <property type="molecule type" value="Genomic_DNA"/>
</dbReference>
<evidence type="ECO:0000256" key="1">
    <source>
        <dbReference type="SAM" id="Phobius"/>
    </source>
</evidence>
<feature type="transmembrane region" description="Helical" evidence="1">
    <location>
        <begin position="59"/>
        <end position="77"/>
    </location>
</feature>
<dbReference type="PANTHER" id="PTHR33507">
    <property type="entry name" value="INNER MEMBRANE PROTEIN YBBJ"/>
    <property type="match status" value="1"/>
</dbReference>
<accession>A0ABP9QGC8</accession>